<protein>
    <submittedName>
        <fullName evidence="4">HIRAN domain-containing protein</fullName>
    </submittedName>
</protein>
<keyword evidence="1" id="KW-0479">Metal-binding</keyword>
<dbReference type="Pfam" id="PF08797">
    <property type="entry name" value="HIRAN"/>
    <property type="match status" value="1"/>
</dbReference>
<organism evidence="4 5">
    <name type="scientific">Mediterraneibacter gnavus</name>
    <name type="common">Ruminococcus gnavus</name>
    <dbReference type="NCBI Taxonomy" id="33038"/>
    <lineage>
        <taxon>Bacteria</taxon>
        <taxon>Bacillati</taxon>
        <taxon>Bacillota</taxon>
        <taxon>Clostridia</taxon>
        <taxon>Lachnospirales</taxon>
        <taxon>Lachnospiraceae</taxon>
        <taxon>Mediterraneibacter</taxon>
    </lineage>
</organism>
<dbReference type="GO" id="GO:0016818">
    <property type="term" value="F:hydrolase activity, acting on acid anhydrides, in phosphorus-containing anhydrides"/>
    <property type="evidence" value="ECO:0007669"/>
    <property type="project" value="InterPro"/>
</dbReference>
<proteinExistence type="predicted"/>
<dbReference type="Proteomes" id="UP001079535">
    <property type="component" value="Unassembled WGS sequence"/>
</dbReference>
<keyword evidence="2" id="KW-0378">Hydrolase</keyword>
<comment type="caution">
    <text evidence="4">The sequence shown here is derived from an EMBL/GenBank/DDBJ whole genome shotgun (WGS) entry which is preliminary data.</text>
</comment>
<dbReference type="Gene3D" id="3.30.70.2330">
    <property type="match status" value="1"/>
</dbReference>
<sequence>MSKIGLFGKLFTKKDNPVSPDPVVSAPSKPVIPTKTDNFKVAGISSYMDNLMELAYENDDYEKTKKQIVDDFMYDEKIFQYDFLVSKVELIPEPENEYDSNAVKVVVDGVHIGYIKKGSCSRVKNLLSSGRVTDIDCSIFGGKYKVVWDRDEGYVLEEDEYHFGATVEITYKLETE</sequence>
<evidence type="ECO:0000259" key="3">
    <source>
        <dbReference type="Pfam" id="PF08797"/>
    </source>
</evidence>
<evidence type="ECO:0000313" key="5">
    <source>
        <dbReference type="Proteomes" id="UP001079535"/>
    </source>
</evidence>
<reference evidence="4" key="1">
    <citation type="submission" date="2022-11" db="EMBL/GenBank/DDBJ databases">
        <title>Temperate bacteriophages infecting mucin-degrading bacterium Ruminococcus gnavus from the human gut.</title>
        <authorList>
            <person name="Buttimer C."/>
        </authorList>
    </citation>
    <scope>NUCLEOTIDE SEQUENCE</scope>
    <source>
        <strain evidence="4">CCUG 49994</strain>
    </source>
</reference>
<evidence type="ECO:0000256" key="2">
    <source>
        <dbReference type="ARBA" id="ARBA00022801"/>
    </source>
</evidence>
<accession>A0A9Q4HUJ6</accession>
<dbReference type="InterPro" id="IPR014905">
    <property type="entry name" value="HIRAN"/>
</dbReference>
<name>A0A9Q4HUJ6_MEDGN</name>
<dbReference type="AlphaFoldDB" id="A0A9Q4HUJ6"/>
<feature type="domain" description="HIRAN" evidence="3">
    <location>
        <begin position="87"/>
        <end position="134"/>
    </location>
</feature>
<evidence type="ECO:0000313" key="4">
    <source>
        <dbReference type="EMBL" id="MCZ0667474.1"/>
    </source>
</evidence>
<dbReference type="GO" id="GO:0008270">
    <property type="term" value="F:zinc ion binding"/>
    <property type="evidence" value="ECO:0007669"/>
    <property type="project" value="InterPro"/>
</dbReference>
<dbReference type="RefSeq" id="WP_268803541.1">
    <property type="nucleotide sequence ID" value="NZ_JAPRAY010000009.1"/>
</dbReference>
<dbReference type="EMBL" id="JAPRAY010000009">
    <property type="protein sequence ID" value="MCZ0667474.1"/>
    <property type="molecule type" value="Genomic_DNA"/>
</dbReference>
<gene>
    <name evidence="4" type="ORF">OZZ17_07940</name>
</gene>
<evidence type="ECO:0000256" key="1">
    <source>
        <dbReference type="ARBA" id="ARBA00022723"/>
    </source>
</evidence>
<dbReference type="GO" id="GO:0003676">
    <property type="term" value="F:nucleic acid binding"/>
    <property type="evidence" value="ECO:0007669"/>
    <property type="project" value="InterPro"/>
</dbReference>